<comment type="similarity">
    <text evidence="3">Belongs to the glycerophosphoryl diester phosphodiesterase family.</text>
</comment>
<proteinExistence type="inferred from homology"/>
<dbReference type="PANTHER" id="PTHR23344:SF6">
    <property type="entry name" value="GLYCEROPHOSPHODIESTER PHOSPHODIESTERASE DOMAIN-CONTAINING PROTEIN 5"/>
    <property type="match status" value="1"/>
</dbReference>
<evidence type="ECO:0000256" key="1">
    <source>
        <dbReference type="ARBA" id="ARBA00004127"/>
    </source>
</evidence>
<dbReference type="Proteomes" id="UP000694392">
    <property type="component" value="Unplaced"/>
</dbReference>
<feature type="transmembrane region" description="Helical" evidence="10">
    <location>
        <begin position="193"/>
        <end position="213"/>
    </location>
</feature>
<dbReference type="PROSITE" id="PS51257">
    <property type="entry name" value="PROKAR_LIPOPROTEIN"/>
    <property type="match status" value="1"/>
</dbReference>
<keyword evidence="8 10" id="KW-0472">Membrane</keyword>
<dbReference type="InterPro" id="IPR017946">
    <property type="entry name" value="PLC-like_Pdiesterase_TIM-brl"/>
</dbReference>
<dbReference type="InterPro" id="IPR030395">
    <property type="entry name" value="GP_PDE_dom"/>
</dbReference>
<accession>A0A8D0HE19</accession>
<evidence type="ECO:0000256" key="10">
    <source>
        <dbReference type="SAM" id="Phobius"/>
    </source>
</evidence>
<feature type="transmembrane region" description="Helical" evidence="10">
    <location>
        <begin position="122"/>
        <end position="143"/>
    </location>
</feature>
<evidence type="ECO:0000256" key="9">
    <source>
        <dbReference type="ARBA" id="ARBA00023180"/>
    </source>
</evidence>
<dbReference type="GO" id="GO:0006629">
    <property type="term" value="P:lipid metabolic process"/>
    <property type="evidence" value="ECO:0007669"/>
    <property type="project" value="InterPro"/>
</dbReference>
<evidence type="ECO:0000256" key="6">
    <source>
        <dbReference type="ARBA" id="ARBA00022801"/>
    </source>
</evidence>
<comment type="subcellular location">
    <subcellularLocation>
        <location evidence="2">Cytoplasm</location>
    </subcellularLocation>
    <subcellularLocation>
        <location evidence="1">Endomembrane system</location>
        <topology evidence="1">Multi-pass membrane protein</topology>
    </subcellularLocation>
</comment>
<keyword evidence="7 10" id="KW-1133">Transmembrane helix</keyword>
<evidence type="ECO:0000256" key="4">
    <source>
        <dbReference type="ARBA" id="ARBA00022490"/>
    </source>
</evidence>
<evidence type="ECO:0000256" key="7">
    <source>
        <dbReference type="ARBA" id="ARBA00022989"/>
    </source>
</evidence>
<evidence type="ECO:0000256" key="5">
    <source>
        <dbReference type="ARBA" id="ARBA00022692"/>
    </source>
</evidence>
<sequence>MVKHQPLQYYEPQLCLSCLTGIYGCLWKRYQRSHDDTTKWERLWFLILNFTFFLTLIWFYFWWEAHNDYNEINWFLYNRMGYWSDWSIPILVTTAVGFTYLTALLILALCHIAVGQQMNLHWLHKIGLVATLITTVVTMSSTAQLWDDEWEMVVISLQATAPFLHIGAVVAVTALSWLIAGQFARTEKATSQMLTFTAYFAAVLAFYLIPLTVSSPCIMEKKDLGLKPVVIGHRGAPMLAPENTLMSFQKAVEQKLYGVQADVTISFDGVPFLMHDKTLRRTTNVEEVFPELAYEHASMFNWTDLEKLNAGEWFLKNDPFWTVGSLSIPSYVEAANQSVCKLSDMLQVAEGNTTVLLNFQKLPQDHPYFSTFLNITLETILESGIEQQAVMWLPDTERQLVRKVAPGFQQTSGTKADAQRLRNGGFQKLNLRYTKVTSEDVREYAAVNLSVNLYIVNEPWLYSILWCAGVQSVTSDNSHVLSKVLSPVWLLTPDEYYIIWITTDVISFTIIVGVFILQKWRLGSIRSYNPEQIMLSAAVRRSSRDVNIMKEKLIFSEINNGVEHADELSFCSENGYANEVVTPMDHRDMKLRMD</sequence>
<dbReference type="AlphaFoldDB" id="A0A8D0HE19"/>
<keyword evidence="4" id="KW-0963">Cytoplasm</keyword>
<dbReference type="Gene3D" id="3.20.20.190">
    <property type="entry name" value="Phosphatidylinositol (PI) phosphodiesterase"/>
    <property type="match status" value="1"/>
</dbReference>
<keyword evidence="13" id="KW-1185">Reference proteome</keyword>
<feature type="transmembrane region" description="Helical" evidence="10">
    <location>
        <begin position="43"/>
        <end position="63"/>
    </location>
</feature>
<dbReference type="GO" id="GO:0005737">
    <property type="term" value="C:cytoplasm"/>
    <property type="evidence" value="ECO:0007669"/>
    <property type="project" value="UniProtKB-SubCell"/>
</dbReference>
<evidence type="ECO:0000313" key="12">
    <source>
        <dbReference type="Ensembl" id="ENSSPUP00000022354.1"/>
    </source>
</evidence>
<feature type="transmembrane region" description="Helical" evidence="10">
    <location>
        <begin position="86"/>
        <end position="110"/>
    </location>
</feature>
<evidence type="ECO:0000256" key="2">
    <source>
        <dbReference type="ARBA" id="ARBA00004496"/>
    </source>
</evidence>
<dbReference type="PANTHER" id="PTHR23344">
    <property type="entry name" value="GLYCEROPHOSPHORYL DIESTER PHOSPHODIESTERASE"/>
    <property type="match status" value="1"/>
</dbReference>
<reference evidence="12" key="2">
    <citation type="submission" date="2025-09" db="UniProtKB">
        <authorList>
            <consortium name="Ensembl"/>
        </authorList>
    </citation>
    <scope>IDENTIFICATION</scope>
</reference>
<dbReference type="SUPFAM" id="SSF51695">
    <property type="entry name" value="PLC-like phosphodiesterases"/>
    <property type="match status" value="1"/>
</dbReference>
<dbReference type="PROSITE" id="PS51704">
    <property type="entry name" value="GP_PDE"/>
    <property type="match status" value="1"/>
</dbReference>
<dbReference type="GO" id="GO:0012505">
    <property type="term" value="C:endomembrane system"/>
    <property type="evidence" value="ECO:0007669"/>
    <property type="project" value="UniProtKB-SubCell"/>
</dbReference>
<keyword evidence="5 10" id="KW-0812">Transmembrane</keyword>
<keyword evidence="6" id="KW-0378">Hydrolase</keyword>
<dbReference type="GO" id="GO:0008889">
    <property type="term" value="F:glycerophosphodiester phosphodiesterase activity"/>
    <property type="evidence" value="ECO:0007669"/>
    <property type="project" value="TreeGrafter"/>
</dbReference>
<protein>
    <submittedName>
        <fullName evidence="12">Glycerophosphodiester phosphodiesterase domain containing 5</fullName>
    </submittedName>
</protein>
<evidence type="ECO:0000313" key="13">
    <source>
        <dbReference type="Proteomes" id="UP000694392"/>
    </source>
</evidence>
<dbReference type="Pfam" id="PF03009">
    <property type="entry name" value="GDPD"/>
    <property type="match status" value="1"/>
</dbReference>
<dbReference type="GO" id="GO:0005886">
    <property type="term" value="C:plasma membrane"/>
    <property type="evidence" value="ECO:0007669"/>
    <property type="project" value="TreeGrafter"/>
</dbReference>
<name>A0A8D0HE19_SPHPU</name>
<feature type="transmembrane region" description="Helical" evidence="10">
    <location>
        <begin position="163"/>
        <end position="181"/>
    </location>
</feature>
<feature type="transmembrane region" description="Helical" evidence="10">
    <location>
        <begin position="496"/>
        <end position="517"/>
    </location>
</feature>
<feature type="domain" description="GP-PDE" evidence="11">
    <location>
        <begin position="228"/>
        <end position="485"/>
    </location>
</feature>
<keyword evidence="9" id="KW-0325">Glycoprotein</keyword>
<dbReference type="GeneTree" id="ENSGT00940000159690"/>
<gene>
    <name evidence="12" type="primary">GDPD5</name>
</gene>
<dbReference type="FunFam" id="3.20.20.190:FF:000028">
    <property type="entry name" value="Glycerophosphodiester phosphodiesterase domain-containing protein 5"/>
    <property type="match status" value="1"/>
</dbReference>
<organism evidence="12 13">
    <name type="scientific">Sphenodon punctatus</name>
    <name type="common">Tuatara</name>
    <name type="synonym">Hatteria punctata</name>
    <dbReference type="NCBI Taxonomy" id="8508"/>
    <lineage>
        <taxon>Eukaryota</taxon>
        <taxon>Metazoa</taxon>
        <taxon>Chordata</taxon>
        <taxon>Craniata</taxon>
        <taxon>Vertebrata</taxon>
        <taxon>Euteleostomi</taxon>
        <taxon>Lepidosauria</taxon>
        <taxon>Sphenodontia</taxon>
        <taxon>Sphenodontidae</taxon>
        <taxon>Sphenodon</taxon>
    </lineage>
</organism>
<evidence type="ECO:0000259" key="11">
    <source>
        <dbReference type="PROSITE" id="PS51704"/>
    </source>
</evidence>
<evidence type="ECO:0000256" key="3">
    <source>
        <dbReference type="ARBA" id="ARBA00007277"/>
    </source>
</evidence>
<reference evidence="12" key="1">
    <citation type="submission" date="2025-08" db="UniProtKB">
        <authorList>
            <consortium name="Ensembl"/>
        </authorList>
    </citation>
    <scope>IDENTIFICATION</scope>
</reference>
<dbReference type="Ensembl" id="ENSSPUT00000023823.1">
    <property type="protein sequence ID" value="ENSSPUP00000022354.1"/>
    <property type="gene ID" value="ENSSPUG00000017151.1"/>
</dbReference>
<evidence type="ECO:0000256" key="8">
    <source>
        <dbReference type="ARBA" id="ARBA00023136"/>
    </source>
</evidence>
<dbReference type="OMA" id="HASMFNW"/>
<dbReference type="GO" id="GO:0045666">
    <property type="term" value="P:positive regulation of neuron differentiation"/>
    <property type="evidence" value="ECO:0007669"/>
    <property type="project" value="TreeGrafter"/>
</dbReference>